<keyword evidence="2" id="KW-0472">Membrane</keyword>
<dbReference type="EMBL" id="SOYY01000002">
    <property type="protein sequence ID" value="KAA0724684.1"/>
    <property type="molecule type" value="Genomic_DNA"/>
</dbReference>
<dbReference type="AlphaFoldDB" id="A0A5A9PQW1"/>
<reference evidence="3 4" key="1">
    <citation type="journal article" date="2019" name="Mol. Ecol. Resour.">
        <title>Chromosome-level genome assembly of Triplophysa tibetana, a fish adapted to the harsh high-altitude environment of the Tibetan Plateau.</title>
        <authorList>
            <person name="Yang X."/>
            <person name="Liu H."/>
            <person name="Ma Z."/>
            <person name="Zou Y."/>
            <person name="Zou M."/>
            <person name="Mao Y."/>
            <person name="Li X."/>
            <person name="Wang H."/>
            <person name="Chen T."/>
            <person name="Wang W."/>
            <person name="Yang R."/>
        </authorList>
    </citation>
    <scope>NUCLEOTIDE SEQUENCE [LARGE SCALE GENOMIC DNA]</scope>
    <source>
        <strain evidence="3">TTIB1903HZAU</strain>
        <tissue evidence="3">Muscle</tissue>
    </source>
</reference>
<evidence type="ECO:0000313" key="3">
    <source>
        <dbReference type="EMBL" id="KAA0724684.1"/>
    </source>
</evidence>
<accession>A0A5A9PQW1</accession>
<feature type="transmembrane region" description="Helical" evidence="2">
    <location>
        <begin position="112"/>
        <end position="138"/>
    </location>
</feature>
<evidence type="ECO:0000256" key="2">
    <source>
        <dbReference type="SAM" id="Phobius"/>
    </source>
</evidence>
<comment type="caution">
    <text evidence="3">The sequence shown here is derived from an EMBL/GenBank/DDBJ whole genome shotgun (WGS) entry which is preliminary data.</text>
</comment>
<organism evidence="3 4">
    <name type="scientific">Triplophysa tibetana</name>
    <dbReference type="NCBI Taxonomy" id="1572043"/>
    <lineage>
        <taxon>Eukaryota</taxon>
        <taxon>Metazoa</taxon>
        <taxon>Chordata</taxon>
        <taxon>Craniata</taxon>
        <taxon>Vertebrata</taxon>
        <taxon>Euteleostomi</taxon>
        <taxon>Actinopterygii</taxon>
        <taxon>Neopterygii</taxon>
        <taxon>Teleostei</taxon>
        <taxon>Ostariophysi</taxon>
        <taxon>Cypriniformes</taxon>
        <taxon>Nemacheilidae</taxon>
        <taxon>Triplophysa</taxon>
    </lineage>
</organism>
<keyword evidence="2" id="KW-1133">Transmembrane helix</keyword>
<name>A0A5A9PQW1_9TELE</name>
<keyword evidence="2" id="KW-0812">Transmembrane</keyword>
<evidence type="ECO:0000256" key="1">
    <source>
        <dbReference type="SAM" id="MobiDB-lite"/>
    </source>
</evidence>
<keyword evidence="4" id="KW-1185">Reference proteome</keyword>
<sequence>MDDLVSLASAGDCFTGCFIDFRGDRDSNSVDTVSQFRFWTNESECTFVCLYACCGHISSLSRETAVSQTAGICLSLCTQLCWYLSSVHNNRRENESVTSPASAGLRVCSISLTVLLVSLAVTVCGVWLVALCGVCGWCQRKLGKRNKPGVESVGSPDSGRGRGEKKAINDLDRDFWNNNDNSSVQQRWSSYPPKEFVLNISPYAPYGDPRLTLNGAVPGGQKGAAGGGFGDGGGSSCSDSLRNAVTGGVKAGRWQTVQSSLHSGDFKNGK</sequence>
<proteinExistence type="predicted"/>
<protein>
    <submittedName>
        <fullName evidence="3">Synaptotagmin-7</fullName>
    </submittedName>
</protein>
<gene>
    <name evidence="3" type="ORF">E1301_Tti015279</name>
</gene>
<feature type="region of interest" description="Disordered" evidence="1">
    <location>
        <begin position="144"/>
        <end position="164"/>
    </location>
</feature>
<evidence type="ECO:0000313" key="4">
    <source>
        <dbReference type="Proteomes" id="UP000324632"/>
    </source>
</evidence>
<dbReference type="Proteomes" id="UP000324632">
    <property type="component" value="Chromosome 2"/>
</dbReference>